<dbReference type="GO" id="GO:0042597">
    <property type="term" value="C:periplasmic space"/>
    <property type="evidence" value="ECO:0007669"/>
    <property type="project" value="InterPro"/>
</dbReference>
<evidence type="ECO:0000256" key="2">
    <source>
        <dbReference type="ARBA" id="ARBA00023239"/>
    </source>
</evidence>
<evidence type="ECO:0000256" key="3">
    <source>
        <dbReference type="SAM" id="SignalP"/>
    </source>
</evidence>
<evidence type="ECO:0000313" key="6">
    <source>
        <dbReference type="Proteomes" id="UP000292884"/>
    </source>
</evidence>
<dbReference type="InterPro" id="IPR008929">
    <property type="entry name" value="Chondroitin_lyas"/>
</dbReference>
<dbReference type="Pfam" id="PF05426">
    <property type="entry name" value="Alginate_lyase"/>
    <property type="match status" value="1"/>
</dbReference>
<dbReference type="Proteomes" id="UP000292884">
    <property type="component" value="Unassembled WGS sequence"/>
</dbReference>
<dbReference type="GO" id="GO:0016829">
    <property type="term" value="F:lyase activity"/>
    <property type="evidence" value="ECO:0007669"/>
    <property type="project" value="UniProtKB-KW"/>
</dbReference>
<protein>
    <recommendedName>
        <fullName evidence="4">Alginate lyase domain-containing protein</fullName>
    </recommendedName>
</protein>
<dbReference type="Gene3D" id="1.50.10.100">
    <property type="entry name" value="Chondroitin AC/alginate lyase"/>
    <property type="match status" value="1"/>
</dbReference>
<sequence>MTRNFYLSLFICSLFLIQQATAQQKFVHPGILHGNAALDLIHQRVNGAKQPWLGGVEALRANPFSSSAYKVKGGFDSVAREKDFGLHAQEVNNDCIAAYYNALMWTATGKKAHAEKAVEILNAYSYKLKAIVRRDKELLAGLNGSHFLNAAEIIRYSYKGWDPKDIAQCEKMFLEVFYPVVKSYAPWANGNWGNACLKTAMAIGVFCNNREIFDDAVNYYLKGEGNASLPNYIYESGQCQESGRDQAHAQLGLGNLAECAEIAYNQGIDLYGALNNRLLKGFEYTAKYNLGGEVPFEVKSDVTKKYMHQTVSADNRGEFRPIYEMVYNHYQNRKGINAPYTKKVIDKIRPEGAGPRPYDQPGFGTLTFSLKKSE</sequence>
<name>A0A4R0MP77_9SPHI</name>
<evidence type="ECO:0000256" key="1">
    <source>
        <dbReference type="ARBA" id="ARBA00022729"/>
    </source>
</evidence>
<accession>A0A4R0MP77</accession>
<reference evidence="5 6" key="1">
    <citation type="submission" date="2019-02" db="EMBL/GenBank/DDBJ databases">
        <title>Pedobacter sp. RP-1-13 sp. nov., isolated from Arctic soil.</title>
        <authorList>
            <person name="Dahal R.H."/>
        </authorList>
    </citation>
    <scope>NUCLEOTIDE SEQUENCE [LARGE SCALE GENOMIC DNA]</scope>
    <source>
        <strain evidence="5 6">RP-1-13</strain>
    </source>
</reference>
<dbReference type="InterPro" id="IPR008397">
    <property type="entry name" value="Alginate_lyase_dom"/>
</dbReference>
<dbReference type="SUPFAM" id="SSF48230">
    <property type="entry name" value="Chondroitin AC/alginate lyase"/>
    <property type="match status" value="1"/>
</dbReference>
<proteinExistence type="predicted"/>
<gene>
    <name evidence="5" type="ORF">EZ428_18495</name>
</gene>
<feature type="domain" description="Alginate lyase" evidence="4">
    <location>
        <begin position="81"/>
        <end position="290"/>
    </location>
</feature>
<feature type="signal peptide" evidence="3">
    <location>
        <begin position="1"/>
        <end position="22"/>
    </location>
</feature>
<keyword evidence="2" id="KW-0456">Lyase</keyword>
<feature type="chain" id="PRO_5020662622" description="Alginate lyase domain-containing protein" evidence="3">
    <location>
        <begin position="23"/>
        <end position="374"/>
    </location>
</feature>
<keyword evidence="1 3" id="KW-0732">Signal</keyword>
<evidence type="ECO:0000313" key="5">
    <source>
        <dbReference type="EMBL" id="TCC88628.1"/>
    </source>
</evidence>
<dbReference type="EMBL" id="SJSK01000005">
    <property type="protein sequence ID" value="TCC88628.1"/>
    <property type="molecule type" value="Genomic_DNA"/>
</dbReference>
<evidence type="ECO:0000259" key="4">
    <source>
        <dbReference type="Pfam" id="PF05426"/>
    </source>
</evidence>
<dbReference type="RefSeq" id="WP_131554682.1">
    <property type="nucleotide sequence ID" value="NZ_SJSK01000005.1"/>
</dbReference>
<organism evidence="5 6">
    <name type="scientific">Pedobacter frigiditerrae</name>
    <dbReference type="NCBI Taxonomy" id="2530452"/>
    <lineage>
        <taxon>Bacteria</taxon>
        <taxon>Pseudomonadati</taxon>
        <taxon>Bacteroidota</taxon>
        <taxon>Sphingobacteriia</taxon>
        <taxon>Sphingobacteriales</taxon>
        <taxon>Sphingobacteriaceae</taxon>
        <taxon>Pedobacter</taxon>
    </lineage>
</organism>
<keyword evidence="6" id="KW-1185">Reference proteome</keyword>
<comment type="caution">
    <text evidence="5">The sequence shown here is derived from an EMBL/GenBank/DDBJ whole genome shotgun (WGS) entry which is preliminary data.</text>
</comment>
<dbReference type="OrthoDB" id="222550at2"/>
<dbReference type="AlphaFoldDB" id="A0A4R0MP77"/>